<dbReference type="InterPro" id="IPR000182">
    <property type="entry name" value="GNAT_dom"/>
</dbReference>
<dbReference type="RefSeq" id="WP_074256301.1">
    <property type="nucleotide sequence ID" value="NZ_FSRL01000001.1"/>
</dbReference>
<feature type="domain" description="N-acetyltransferase" evidence="1">
    <location>
        <begin position="1"/>
        <end position="156"/>
    </location>
</feature>
<dbReference type="STRING" id="1217970.SAMN05444002_2259"/>
<dbReference type="InterPro" id="IPR016181">
    <property type="entry name" value="Acyl_CoA_acyltransferase"/>
</dbReference>
<dbReference type="OrthoDB" id="9797178at2"/>
<accession>A0A1N6G7F0</accession>
<gene>
    <name evidence="2" type="ORF">SAMN05444002_2259</name>
</gene>
<dbReference type="AlphaFoldDB" id="A0A1N6G7F0"/>
<reference evidence="3" key="1">
    <citation type="submission" date="2016-11" db="EMBL/GenBank/DDBJ databases">
        <authorList>
            <person name="Varghese N."/>
            <person name="Submissions S."/>
        </authorList>
    </citation>
    <scope>NUCLEOTIDE SEQUENCE [LARGE SCALE GENOMIC DNA]</scope>
    <source>
        <strain evidence="3">DSM 29440</strain>
    </source>
</reference>
<dbReference type="Pfam" id="PF00583">
    <property type="entry name" value="Acetyltransf_1"/>
    <property type="match status" value="1"/>
</dbReference>
<keyword evidence="3" id="KW-1185">Reference proteome</keyword>
<dbReference type="Gene3D" id="3.40.630.30">
    <property type="match status" value="1"/>
</dbReference>
<keyword evidence="2" id="KW-0808">Transferase</keyword>
<evidence type="ECO:0000313" key="3">
    <source>
        <dbReference type="Proteomes" id="UP000184932"/>
    </source>
</evidence>
<dbReference type="Proteomes" id="UP000184932">
    <property type="component" value="Unassembled WGS sequence"/>
</dbReference>
<sequence>MTFASDPKGGHEEIVALFRQTFAASEGAEEGRMIGKLVASLLSDLAPEERLLCTASLPGQVTGAILFTSLRYPQDPREARLLSPVAVHPGHQRQGIGQALLRFGLDQVRARGADVVMTYGDPAYYGKVGFVSVDAAAVAPPHPLSMPHGWLAQALDGGTLAGMTGPSTCVAPFDRPELW</sequence>
<dbReference type="PROSITE" id="PS51186">
    <property type="entry name" value="GNAT"/>
    <property type="match status" value="1"/>
</dbReference>
<proteinExistence type="predicted"/>
<dbReference type="CDD" id="cd04301">
    <property type="entry name" value="NAT_SF"/>
    <property type="match status" value="1"/>
</dbReference>
<name>A0A1N6G7F0_9RHOB</name>
<dbReference type="SUPFAM" id="SSF55729">
    <property type="entry name" value="Acyl-CoA N-acyltransferases (Nat)"/>
    <property type="match status" value="1"/>
</dbReference>
<dbReference type="GO" id="GO:0016747">
    <property type="term" value="F:acyltransferase activity, transferring groups other than amino-acyl groups"/>
    <property type="evidence" value="ECO:0007669"/>
    <property type="project" value="InterPro"/>
</dbReference>
<organism evidence="2 3">
    <name type="scientific">Vannielia litorea</name>
    <dbReference type="NCBI Taxonomy" id="1217970"/>
    <lineage>
        <taxon>Bacteria</taxon>
        <taxon>Pseudomonadati</taxon>
        <taxon>Pseudomonadota</taxon>
        <taxon>Alphaproteobacteria</taxon>
        <taxon>Rhodobacterales</taxon>
        <taxon>Paracoccaceae</taxon>
        <taxon>Vannielia</taxon>
    </lineage>
</organism>
<protein>
    <submittedName>
        <fullName evidence="2">Predicted N-acetyltransferase YhbS</fullName>
    </submittedName>
</protein>
<evidence type="ECO:0000313" key="2">
    <source>
        <dbReference type="EMBL" id="SIO03391.1"/>
    </source>
</evidence>
<evidence type="ECO:0000259" key="1">
    <source>
        <dbReference type="PROSITE" id="PS51186"/>
    </source>
</evidence>
<dbReference type="EMBL" id="FSRL01000001">
    <property type="protein sequence ID" value="SIO03391.1"/>
    <property type="molecule type" value="Genomic_DNA"/>
</dbReference>